<proteinExistence type="predicted"/>
<accession>A0A9X9WXC2</accession>
<reference evidence="3" key="1">
    <citation type="submission" date="2020-01" db="EMBL/GenBank/DDBJ databases">
        <authorList>
            <person name="Rat A."/>
        </authorList>
    </citation>
    <scope>NUCLEOTIDE SEQUENCE</scope>
    <source>
        <strain evidence="3">LMG 31231</strain>
    </source>
</reference>
<dbReference type="EMBL" id="JAAEDM010000026">
    <property type="protein sequence ID" value="MBR0671801.1"/>
    <property type="molecule type" value="Genomic_DNA"/>
</dbReference>
<reference evidence="3" key="2">
    <citation type="journal article" date="2021" name="Syst. Appl. Microbiol.">
        <title>Roseomonas hellenica sp. nov., isolated from roots of wild-growing Alkanna tinctoria.</title>
        <authorList>
            <person name="Rat A."/>
            <person name="Naranjo H.D."/>
            <person name="Lebbe L."/>
            <person name="Cnockaert M."/>
            <person name="Krigas N."/>
            <person name="Grigoriadou K."/>
            <person name="Maloupa E."/>
            <person name="Willems A."/>
        </authorList>
    </citation>
    <scope>NUCLEOTIDE SEQUENCE</scope>
    <source>
        <strain evidence="3">LMG 31231</strain>
    </source>
</reference>
<dbReference type="PANTHER" id="PTHR48081:SF33">
    <property type="entry name" value="KYNURENINE FORMAMIDASE"/>
    <property type="match status" value="1"/>
</dbReference>
<dbReference type="InterPro" id="IPR029058">
    <property type="entry name" value="AB_hydrolase_fold"/>
</dbReference>
<dbReference type="SUPFAM" id="SSF53474">
    <property type="entry name" value="alpha/beta-Hydrolases"/>
    <property type="match status" value="1"/>
</dbReference>
<keyword evidence="4" id="KW-1185">Reference proteome</keyword>
<dbReference type="Gene3D" id="3.40.50.1820">
    <property type="entry name" value="alpha/beta hydrolase"/>
    <property type="match status" value="1"/>
</dbReference>
<evidence type="ECO:0000256" key="1">
    <source>
        <dbReference type="ARBA" id="ARBA00022801"/>
    </source>
</evidence>
<gene>
    <name evidence="3" type="ORF">GXW76_11525</name>
</gene>
<sequence>MPPMNPEEEYNNRARVADSAAIIARWLSDAAAFRAAWPRKRLDIRYGDTEPELLDLFLPETDGPCPLALFIHGGYWQALDRTAASHFARGLLLRGVAVAVPSYGLCPQVPLATIVEQMRRAAAVLCLTTRQRMLAMGHSAGGHLSAMLLASDFPAFAAGLPKDVVPAALPISGVFEIEPVLPTGIGRGLNLTPEAARALSPRWLPPPGGVLHAVVGGAESAEFLRQTHDFSAAWGGTAEEIPGANHFTVLDPLTDPDHPLTARAAGMARRLASL</sequence>
<comment type="caution">
    <text evidence="3">The sequence shown here is derived from an EMBL/GenBank/DDBJ whole genome shotgun (WGS) entry which is preliminary data.</text>
</comment>
<dbReference type="InterPro" id="IPR050300">
    <property type="entry name" value="GDXG_lipolytic_enzyme"/>
</dbReference>
<dbReference type="InterPro" id="IPR049492">
    <property type="entry name" value="BD-FAE-like_dom"/>
</dbReference>
<feature type="domain" description="BD-FAE-like" evidence="2">
    <location>
        <begin position="54"/>
        <end position="148"/>
    </location>
</feature>
<dbReference type="PANTHER" id="PTHR48081">
    <property type="entry name" value="AB HYDROLASE SUPERFAMILY PROTEIN C4A8.06C"/>
    <property type="match status" value="1"/>
</dbReference>
<evidence type="ECO:0000313" key="3">
    <source>
        <dbReference type="EMBL" id="MBR0671801.1"/>
    </source>
</evidence>
<keyword evidence="1 3" id="KW-0378">Hydrolase</keyword>
<dbReference type="GO" id="GO:0016787">
    <property type="term" value="F:hydrolase activity"/>
    <property type="evidence" value="ECO:0007669"/>
    <property type="project" value="UniProtKB-KW"/>
</dbReference>
<dbReference type="Pfam" id="PF20434">
    <property type="entry name" value="BD-FAE"/>
    <property type="match status" value="1"/>
</dbReference>
<dbReference type="Proteomes" id="UP001138751">
    <property type="component" value="Unassembled WGS sequence"/>
</dbReference>
<evidence type="ECO:0000313" key="4">
    <source>
        <dbReference type="Proteomes" id="UP001138751"/>
    </source>
</evidence>
<dbReference type="AlphaFoldDB" id="A0A9X9WXC2"/>
<protein>
    <submittedName>
        <fullName evidence="3">Alpha/beta hydrolase</fullName>
    </submittedName>
</protein>
<organism evidence="3 4">
    <name type="scientific">Neoroseomonas soli</name>
    <dbReference type="NCBI Taxonomy" id="1081025"/>
    <lineage>
        <taxon>Bacteria</taxon>
        <taxon>Pseudomonadati</taxon>
        <taxon>Pseudomonadota</taxon>
        <taxon>Alphaproteobacteria</taxon>
        <taxon>Acetobacterales</taxon>
        <taxon>Acetobacteraceae</taxon>
        <taxon>Neoroseomonas</taxon>
    </lineage>
</organism>
<name>A0A9X9WXC2_9PROT</name>
<evidence type="ECO:0000259" key="2">
    <source>
        <dbReference type="Pfam" id="PF20434"/>
    </source>
</evidence>